<dbReference type="Proteomes" id="UP000019141">
    <property type="component" value="Unassembled WGS sequence"/>
</dbReference>
<organism evidence="2 3">
    <name type="scientific">Entotheonella factor</name>
    <dbReference type="NCBI Taxonomy" id="1429438"/>
    <lineage>
        <taxon>Bacteria</taxon>
        <taxon>Pseudomonadati</taxon>
        <taxon>Nitrospinota/Tectimicrobiota group</taxon>
        <taxon>Candidatus Tectimicrobiota</taxon>
        <taxon>Candidatus Entotheonellia</taxon>
        <taxon>Candidatus Entotheonellales</taxon>
        <taxon>Candidatus Entotheonellaceae</taxon>
        <taxon>Candidatus Entotheonella</taxon>
    </lineage>
</organism>
<reference evidence="2 3" key="1">
    <citation type="journal article" date="2014" name="Nature">
        <title>An environmental bacterial taxon with a large and distinct metabolic repertoire.</title>
        <authorList>
            <person name="Wilson M.C."/>
            <person name="Mori T."/>
            <person name="Ruckert C."/>
            <person name="Uria A.R."/>
            <person name="Helf M.J."/>
            <person name="Takada K."/>
            <person name="Gernert C."/>
            <person name="Steffens U.A."/>
            <person name="Heycke N."/>
            <person name="Schmitt S."/>
            <person name="Rinke C."/>
            <person name="Helfrich E.J."/>
            <person name="Brachmann A.O."/>
            <person name="Gurgui C."/>
            <person name="Wakimoto T."/>
            <person name="Kracht M."/>
            <person name="Crusemann M."/>
            <person name="Hentschel U."/>
            <person name="Abe I."/>
            <person name="Matsunaga S."/>
            <person name="Kalinowski J."/>
            <person name="Takeyama H."/>
            <person name="Piel J."/>
        </authorList>
    </citation>
    <scope>NUCLEOTIDE SEQUENCE [LARGE SCALE GENOMIC DNA]</scope>
    <source>
        <strain evidence="3">TSY1</strain>
    </source>
</reference>
<comment type="caution">
    <text evidence="2">The sequence shown here is derived from an EMBL/GenBank/DDBJ whole genome shotgun (WGS) entry which is preliminary data.</text>
</comment>
<sequence length="111" mass="12173">MQNAMAEDGIGKWFEYLCGEEEALIADLFEDGFVYHTSEGDLDLAGVKARIGEYRAAFPELLFHIDFVVSQGDRVGVAWTAVTKTQISKGVGVGTYINGKFTEFSGIMPNL</sequence>
<dbReference type="SUPFAM" id="SSF54427">
    <property type="entry name" value="NTF2-like"/>
    <property type="match status" value="1"/>
</dbReference>
<dbReference type="Pfam" id="PF12680">
    <property type="entry name" value="SnoaL_2"/>
    <property type="match status" value="1"/>
</dbReference>
<gene>
    <name evidence="2" type="ORF">ETSY1_28820</name>
</gene>
<protein>
    <recommendedName>
        <fullName evidence="1">SnoaL-like domain-containing protein</fullName>
    </recommendedName>
</protein>
<dbReference type="InterPro" id="IPR032710">
    <property type="entry name" value="NTF2-like_dom_sf"/>
</dbReference>
<dbReference type="EMBL" id="AZHW01000863">
    <property type="protein sequence ID" value="ETW95868.1"/>
    <property type="molecule type" value="Genomic_DNA"/>
</dbReference>
<dbReference type="AlphaFoldDB" id="W4LCR9"/>
<keyword evidence="3" id="KW-1185">Reference proteome</keyword>
<feature type="domain" description="SnoaL-like" evidence="1">
    <location>
        <begin position="23"/>
        <end position="84"/>
    </location>
</feature>
<dbReference type="Gene3D" id="3.10.450.50">
    <property type="match status" value="1"/>
</dbReference>
<dbReference type="InterPro" id="IPR037401">
    <property type="entry name" value="SnoaL-like"/>
</dbReference>
<dbReference type="HOGENOM" id="CLU_2153728_0_0_7"/>
<name>W4LCR9_ENTF1</name>
<evidence type="ECO:0000313" key="2">
    <source>
        <dbReference type="EMBL" id="ETW95868.1"/>
    </source>
</evidence>
<evidence type="ECO:0000259" key="1">
    <source>
        <dbReference type="Pfam" id="PF12680"/>
    </source>
</evidence>
<evidence type="ECO:0000313" key="3">
    <source>
        <dbReference type="Proteomes" id="UP000019141"/>
    </source>
</evidence>
<accession>W4LCR9</accession>
<proteinExistence type="predicted"/>